<dbReference type="Pfam" id="PF04029">
    <property type="entry name" value="2-ph_phosp"/>
    <property type="match status" value="1"/>
</dbReference>
<dbReference type="SUPFAM" id="SSF142823">
    <property type="entry name" value="ComB-like"/>
    <property type="match status" value="1"/>
</dbReference>
<dbReference type="InterPro" id="IPR005238">
    <property type="entry name" value="ComB-like"/>
</dbReference>
<name>A0AAT9LCL8_9FIRM</name>
<comment type="cofactor">
    <cofactor evidence="1 8">
        <name>Mg(2+)</name>
        <dbReference type="ChEBI" id="CHEBI:18420"/>
    </cofactor>
</comment>
<dbReference type="EC" id="3.1.3.71" evidence="3 8"/>
<evidence type="ECO:0000256" key="7">
    <source>
        <dbReference type="ARBA" id="ARBA00033711"/>
    </source>
</evidence>
<organism evidence="9">
    <name type="scientific">Candidatus Fermentithermobacillus carboniphilus</name>
    <dbReference type="NCBI Taxonomy" id="3085328"/>
    <lineage>
        <taxon>Bacteria</taxon>
        <taxon>Bacillati</taxon>
        <taxon>Bacillota</taxon>
        <taxon>Candidatus Fermentithermobacillia</taxon>
        <taxon>Candidatus Fermentithermobacillales</taxon>
        <taxon>Candidatus Fermentithermobacillaceae</taxon>
        <taxon>Candidatus Fermentithermobacillus</taxon>
    </lineage>
</organism>
<dbReference type="GO" id="GO:0000287">
    <property type="term" value="F:magnesium ion binding"/>
    <property type="evidence" value="ECO:0007669"/>
    <property type="project" value="UniProtKB-UniRule"/>
</dbReference>
<dbReference type="EMBL" id="CP062796">
    <property type="protein sequence ID" value="QUL98824.1"/>
    <property type="molecule type" value="Genomic_DNA"/>
</dbReference>
<evidence type="ECO:0000256" key="4">
    <source>
        <dbReference type="ARBA" id="ARBA00021948"/>
    </source>
</evidence>
<dbReference type="FunFam" id="3.90.1560.10:FF:000001">
    <property type="entry name" value="Probable 2-phosphosulfolactate phosphatase"/>
    <property type="match status" value="1"/>
</dbReference>
<dbReference type="PANTHER" id="PTHR37311:SF1">
    <property type="entry name" value="2-PHOSPHOSULFOLACTATE PHOSPHATASE-RELATED"/>
    <property type="match status" value="1"/>
</dbReference>
<dbReference type="PANTHER" id="PTHR37311">
    <property type="entry name" value="2-PHOSPHOSULFOLACTATE PHOSPHATASE-RELATED"/>
    <property type="match status" value="1"/>
</dbReference>
<dbReference type="InterPro" id="IPR036702">
    <property type="entry name" value="ComB-like_sf"/>
</dbReference>
<dbReference type="Gene3D" id="3.90.1560.10">
    <property type="entry name" value="ComB-like"/>
    <property type="match status" value="1"/>
</dbReference>
<comment type="similarity">
    <text evidence="2 8">Belongs to the ComB family.</text>
</comment>
<keyword evidence="6 8" id="KW-0460">Magnesium</keyword>
<evidence type="ECO:0000313" key="9">
    <source>
        <dbReference type="EMBL" id="QUL98824.1"/>
    </source>
</evidence>
<reference evidence="9" key="2">
    <citation type="journal article" date="2023" name="Biology">
        <title>Prokaryotic Life Associated with Coal-Fire Gas Vents Revealed by Metagenomics.</title>
        <authorList>
            <person name="Kadnikov V.V."/>
            <person name="Mardanov A.V."/>
            <person name="Beletsky A.V."/>
            <person name="Karnachuk O.V."/>
            <person name="Ravin N.V."/>
        </authorList>
    </citation>
    <scope>NUCLEOTIDE SEQUENCE</scope>
    <source>
        <strain evidence="9">Bu02</strain>
    </source>
</reference>
<gene>
    <name evidence="8" type="primary">comB</name>
    <name evidence="9" type="ORF">IMF26_01715</name>
</gene>
<comment type="catalytic activity">
    <reaction evidence="7 8">
        <text>(2R)-O-phospho-3-sulfolactate + H2O = (2R)-3-sulfolactate + phosphate</text>
        <dbReference type="Rhea" id="RHEA:23416"/>
        <dbReference type="ChEBI" id="CHEBI:15377"/>
        <dbReference type="ChEBI" id="CHEBI:15597"/>
        <dbReference type="ChEBI" id="CHEBI:43474"/>
        <dbReference type="ChEBI" id="CHEBI:58738"/>
        <dbReference type="EC" id="3.1.3.71"/>
    </reaction>
</comment>
<evidence type="ECO:0000256" key="2">
    <source>
        <dbReference type="ARBA" id="ARBA00009997"/>
    </source>
</evidence>
<dbReference type="GO" id="GO:0050532">
    <property type="term" value="F:2-phosphosulfolactate phosphatase activity"/>
    <property type="evidence" value="ECO:0007669"/>
    <property type="project" value="UniProtKB-UniRule"/>
</dbReference>
<keyword evidence="5 8" id="KW-0378">Hydrolase</keyword>
<dbReference type="HAMAP" id="MF_00490">
    <property type="entry name" value="ComB"/>
    <property type="match status" value="1"/>
</dbReference>
<evidence type="ECO:0000256" key="1">
    <source>
        <dbReference type="ARBA" id="ARBA00001946"/>
    </source>
</evidence>
<reference evidence="9" key="1">
    <citation type="submission" date="2020-10" db="EMBL/GenBank/DDBJ databases">
        <authorList>
            <person name="Kadnikov V."/>
            <person name="Beletsky A.V."/>
            <person name="Mardanov A.V."/>
            <person name="Karnachuk O.V."/>
            <person name="Ravin N.V."/>
        </authorList>
    </citation>
    <scope>NUCLEOTIDE SEQUENCE</scope>
    <source>
        <strain evidence="9">Bu02</strain>
    </source>
</reference>
<sequence>MPEVTVLPTPKDLEGFDLSGSTAVVIDVLRATSSMAQALSSGCERIIPAKSEEEALALKKNFPEALLCGERRGRKISGFDLGNSPAEYVSSSVKGKVLIMTTSNGTRTIAAAREKGAVEIFMCSFLNLGKTAAVLSQRLLAAERQVPSRKPSLAVICSGSHGEFSLEDFACAGALIERMTGQEGLIKPELTLTESAVEAVSLYRRYNGDIMRILDDSQHGRYLRSIGFGHDLLFCSKVDSLKIVPCLSEAGIVAFQ</sequence>
<dbReference type="AlphaFoldDB" id="A0AAT9LCL8"/>
<accession>A0AAT9LCL8</accession>
<evidence type="ECO:0000256" key="6">
    <source>
        <dbReference type="ARBA" id="ARBA00022842"/>
    </source>
</evidence>
<evidence type="ECO:0000256" key="8">
    <source>
        <dbReference type="HAMAP-Rule" id="MF_00490"/>
    </source>
</evidence>
<protein>
    <recommendedName>
        <fullName evidence="4 8">Probable 2-phosphosulfolactate phosphatase</fullName>
        <ecNumber evidence="3 8">3.1.3.71</ecNumber>
    </recommendedName>
</protein>
<evidence type="ECO:0000256" key="5">
    <source>
        <dbReference type="ARBA" id="ARBA00022801"/>
    </source>
</evidence>
<dbReference type="GO" id="GO:0050545">
    <property type="term" value="F:sulfopyruvate decarboxylase activity"/>
    <property type="evidence" value="ECO:0007669"/>
    <property type="project" value="TreeGrafter"/>
</dbReference>
<dbReference type="KEGG" id="fcz:IMF26_01715"/>
<evidence type="ECO:0000256" key="3">
    <source>
        <dbReference type="ARBA" id="ARBA00012953"/>
    </source>
</evidence>
<proteinExistence type="inferred from homology"/>